<keyword evidence="5" id="KW-0539">Nucleus</keyword>
<dbReference type="PANTHER" id="PTHR13243:SF1">
    <property type="entry name" value="NUCLEOLAR PROTEIN 16"/>
    <property type="match status" value="1"/>
</dbReference>
<dbReference type="OrthoDB" id="285729at2759"/>
<gene>
    <name evidence="7" type="ORF">K435DRAFT_642733</name>
</gene>
<name>A0A4S8MYT1_DENBC</name>
<evidence type="ECO:0000256" key="3">
    <source>
        <dbReference type="ARBA" id="ARBA00008479"/>
    </source>
</evidence>
<dbReference type="GO" id="GO:0005730">
    <property type="term" value="C:nucleolus"/>
    <property type="evidence" value="ECO:0007669"/>
    <property type="project" value="UniProtKB-SubCell"/>
</dbReference>
<feature type="region of interest" description="Disordered" evidence="6">
    <location>
        <begin position="235"/>
        <end position="254"/>
    </location>
</feature>
<proteinExistence type="inferred from homology"/>
<reference evidence="7 8" key="1">
    <citation type="journal article" date="2019" name="Nat. Ecol. Evol.">
        <title>Megaphylogeny resolves global patterns of mushroom evolution.</title>
        <authorList>
            <person name="Varga T."/>
            <person name="Krizsan K."/>
            <person name="Foldi C."/>
            <person name="Dima B."/>
            <person name="Sanchez-Garcia M."/>
            <person name="Sanchez-Ramirez S."/>
            <person name="Szollosi G.J."/>
            <person name="Szarkandi J.G."/>
            <person name="Papp V."/>
            <person name="Albert L."/>
            <person name="Andreopoulos W."/>
            <person name="Angelini C."/>
            <person name="Antonin V."/>
            <person name="Barry K.W."/>
            <person name="Bougher N.L."/>
            <person name="Buchanan P."/>
            <person name="Buyck B."/>
            <person name="Bense V."/>
            <person name="Catcheside P."/>
            <person name="Chovatia M."/>
            <person name="Cooper J."/>
            <person name="Damon W."/>
            <person name="Desjardin D."/>
            <person name="Finy P."/>
            <person name="Geml J."/>
            <person name="Haridas S."/>
            <person name="Hughes K."/>
            <person name="Justo A."/>
            <person name="Karasinski D."/>
            <person name="Kautmanova I."/>
            <person name="Kiss B."/>
            <person name="Kocsube S."/>
            <person name="Kotiranta H."/>
            <person name="LaButti K.M."/>
            <person name="Lechner B.E."/>
            <person name="Liimatainen K."/>
            <person name="Lipzen A."/>
            <person name="Lukacs Z."/>
            <person name="Mihaltcheva S."/>
            <person name="Morgado L.N."/>
            <person name="Niskanen T."/>
            <person name="Noordeloos M.E."/>
            <person name="Ohm R.A."/>
            <person name="Ortiz-Santana B."/>
            <person name="Ovrebo C."/>
            <person name="Racz N."/>
            <person name="Riley R."/>
            <person name="Savchenko A."/>
            <person name="Shiryaev A."/>
            <person name="Soop K."/>
            <person name="Spirin V."/>
            <person name="Szebenyi C."/>
            <person name="Tomsovsky M."/>
            <person name="Tulloss R.E."/>
            <person name="Uehling J."/>
            <person name="Grigoriev I.V."/>
            <person name="Vagvolgyi C."/>
            <person name="Papp T."/>
            <person name="Martin F.M."/>
            <person name="Miettinen O."/>
            <person name="Hibbett D.S."/>
            <person name="Nagy L.G."/>
        </authorList>
    </citation>
    <scope>NUCLEOTIDE SEQUENCE [LARGE SCALE GENOMIC DNA]</scope>
    <source>
        <strain evidence="7 8">CBS 962.96</strain>
    </source>
</reference>
<dbReference type="PANTHER" id="PTHR13243">
    <property type="entry name" value="HSPC111 PROTEIN-RELATED"/>
    <property type="match status" value="1"/>
</dbReference>
<feature type="compositionally biased region" description="Basic residues" evidence="6">
    <location>
        <begin position="1"/>
        <end position="11"/>
    </location>
</feature>
<evidence type="ECO:0000256" key="4">
    <source>
        <dbReference type="ARBA" id="ARBA00015522"/>
    </source>
</evidence>
<evidence type="ECO:0000313" key="8">
    <source>
        <dbReference type="Proteomes" id="UP000297245"/>
    </source>
</evidence>
<feature type="region of interest" description="Disordered" evidence="6">
    <location>
        <begin position="66"/>
        <end position="88"/>
    </location>
</feature>
<dbReference type="GO" id="GO:0042273">
    <property type="term" value="P:ribosomal large subunit biogenesis"/>
    <property type="evidence" value="ECO:0007669"/>
    <property type="project" value="TreeGrafter"/>
</dbReference>
<evidence type="ECO:0000256" key="5">
    <source>
        <dbReference type="ARBA" id="ARBA00023242"/>
    </source>
</evidence>
<evidence type="ECO:0000256" key="2">
    <source>
        <dbReference type="ARBA" id="ARBA00004604"/>
    </source>
</evidence>
<sequence>MANPRQRRKTRSSSYRPVSQSKNAKRNLKKTPPIRGPKLLQQAWDKHKTVRQNYAALGLIHDLNSTESGGTETSNVNQPTASSVSDSFETMPLTSNSFIARSIPRGYGKIIRDEQGNIVDVQLAEEPEVEEANVIVEGDVDMEQMSPELDANAREKWVTDLGGKSARSMGADSAVVKDLERLSALKDTSGTTLSASITGAGARYASEGEIAYLSRLVEKYGTDVERMARDRKINSSQRTAGELRRGLGRAGMLA</sequence>
<accession>A0A4S8MYT1</accession>
<keyword evidence="8" id="KW-1185">Reference proteome</keyword>
<evidence type="ECO:0000256" key="1">
    <source>
        <dbReference type="ARBA" id="ARBA00002889"/>
    </source>
</evidence>
<feature type="region of interest" description="Disordered" evidence="6">
    <location>
        <begin position="1"/>
        <end position="37"/>
    </location>
</feature>
<comment type="subcellular location">
    <subcellularLocation>
        <location evidence="2">Nucleus</location>
        <location evidence="2">Nucleolus</location>
    </subcellularLocation>
</comment>
<comment type="function">
    <text evidence="1">Involved in the biogenesis of the 60S ribosomal subunit.</text>
</comment>
<dbReference type="EMBL" id="ML179036">
    <property type="protein sequence ID" value="THV07899.1"/>
    <property type="molecule type" value="Genomic_DNA"/>
</dbReference>
<comment type="similarity">
    <text evidence="3">Belongs to the NOP16 family.</text>
</comment>
<evidence type="ECO:0000256" key="6">
    <source>
        <dbReference type="SAM" id="MobiDB-lite"/>
    </source>
</evidence>
<dbReference type="Proteomes" id="UP000297245">
    <property type="component" value="Unassembled WGS sequence"/>
</dbReference>
<organism evidence="7 8">
    <name type="scientific">Dendrothele bispora (strain CBS 962.96)</name>
    <dbReference type="NCBI Taxonomy" id="1314807"/>
    <lineage>
        <taxon>Eukaryota</taxon>
        <taxon>Fungi</taxon>
        <taxon>Dikarya</taxon>
        <taxon>Basidiomycota</taxon>
        <taxon>Agaricomycotina</taxon>
        <taxon>Agaricomycetes</taxon>
        <taxon>Agaricomycetidae</taxon>
        <taxon>Agaricales</taxon>
        <taxon>Agaricales incertae sedis</taxon>
        <taxon>Dendrothele</taxon>
    </lineage>
</organism>
<feature type="compositionally biased region" description="Polar residues" evidence="6">
    <location>
        <begin position="12"/>
        <end position="22"/>
    </location>
</feature>
<protein>
    <recommendedName>
        <fullName evidence="4">Nucleolar protein 16</fullName>
    </recommendedName>
</protein>
<dbReference type="Pfam" id="PF09420">
    <property type="entry name" value="Nop16"/>
    <property type="match status" value="1"/>
</dbReference>
<dbReference type="AlphaFoldDB" id="A0A4S8MYT1"/>
<dbReference type="InterPro" id="IPR019002">
    <property type="entry name" value="Ribosome_biogenesis_Nop16"/>
</dbReference>
<evidence type="ECO:0000313" key="7">
    <source>
        <dbReference type="EMBL" id="THV07899.1"/>
    </source>
</evidence>